<comment type="caution">
    <text evidence="8">Lacks conserved residue(s) required for the propagation of feature annotation.</text>
</comment>
<dbReference type="Proteomes" id="UP001152795">
    <property type="component" value="Unassembled WGS sequence"/>
</dbReference>
<dbReference type="InterPro" id="IPR032394">
    <property type="entry name" value="Anoct_dimer"/>
</dbReference>
<keyword evidence="12" id="KW-1185">Reference proteome</keyword>
<name>A0A6S7J2I5_PARCT</name>
<dbReference type="InterPro" id="IPR007632">
    <property type="entry name" value="Anoctamin"/>
</dbReference>
<comment type="subcellular location">
    <subcellularLocation>
        <location evidence="1">Cell membrane</location>
        <topology evidence="1">Multi-pass membrane protein</topology>
    </subcellularLocation>
    <subcellularLocation>
        <location evidence="8">Membrane</location>
        <topology evidence="8">Multi-pass membrane protein</topology>
    </subcellularLocation>
</comment>
<dbReference type="GO" id="GO:0005254">
    <property type="term" value="F:chloride channel activity"/>
    <property type="evidence" value="ECO:0007669"/>
    <property type="project" value="TreeGrafter"/>
</dbReference>
<comment type="caution">
    <text evidence="11">The sequence shown here is derived from an EMBL/GenBank/DDBJ whole genome shotgun (WGS) entry which is preliminary data.</text>
</comment>
<feature type="transmembrane region" description="Helical" evidence="8">
    <location>
        <begin position="414"/>
        <end position="434"/>
    </location>
</feature>
<keyword evidence="7" id="KW-0325">Glycoprotein</keyword>
<feature type="transmembrane region" description="Helical" evidence="8">
    <location>
        <begin position="574"/>
        <end position="601"/>
    </location>
</feature>
<evidence type="ECO:0000259" key="9">
    <source>
        <dbReference type="Pfam" id="PF04547"/>
    </source>
</evidence>
<dbReference type="Pfam" id="PF04547">
    <property type="entry name" value="Anoctamin"/>
    <property type="match status" value="1"/>
</dbReference>
<evidence type="ECO:0000256" key="3">
    <source>
        <dbReference type="ARBA" id="ARBA00022475"/>
    </source>
</evidence>
<accession>A0A6S7J2I5</accession>
<dbReference type="PANTHER" id="PTHR12308">
    <property type="entry name" value="ANOCTAMIN"/>
    <property type="match status" value="1"/>
</dbReference>
<dbReference type="OrthoDB" id="296386at2759"/>
<organism evidence="11 12">
    <name type="scientific">Paramuricea clavata</name>
    <name type="common">Red gorgonian</name>
    <name type="synonym">Violescent sea-whip</name>
    <dbReference type="NCBI Taxonomy" id="317549"/>
    <lineage>
        <taxon>Eukaryota</taxon>
        <taxon>Metazoa</taxon>
        <taxon>Cnidaria</taxon>
        <taxon>Anthozoa</taxon>
        <taxon>Octocorallia</taxon>
        <taxon>Malacalcyonacea</taxon>
        <taxon>Plexauridae</taxon>
        <taxon>Paramuricea</taxon>
    </lineage>
</organism>
<dbReference type="GO" id="GO:0005886">
    <property type="term" value="C:plasma membrane"/>
    <property type="evidence" value="ECO:0007669"/>
    <property type="project" value="UniProtKB-SubCell"/>
</dbReference>
<evidence type="ECO:0000256" key="1">
    <source>
        <dbReference type="ARBA" id="ARBA00004651"/>
    </source>
</evidence>
<sequence length="783" mass="90746">MVLVFQCKQAQNGVKDRKSRDIRKRFINKLITNGLQIEIETVQHLDTDIYFIKLHAPLVTLQTKAEDMKLKVPFSLLSKNPEMDVAIASLPFTLRGEDLAGHNHRYFLLAPFVKRHAERFLAKGECFSTLDRIAVMERILNETRFSEKEFGVKSLINQQVFQAVYPPHESGKDVSVKHKKGRQKLAKDWASFGSVHKKQPINAVKSYLGTSIAFYFIWLGFCAWYLWPLASVSVLVLVYGGLTLASYPPVEEICSKNNITQYLMCPQCDRCDLWYLKQVCVPTKIAHVFNNDMAIILAVLISIWSLFLIKFWNRHHSKLVFQWQTYEIEKNDEASRPEFVAKVKTVRKNIATGQLEQHIPFVNQCCRYSLALVTVIFMMCIILAGLLGVVIYRGVVYTVVITRADNQARVITDITAGIITLVCINMLSWVYVPIAKKLTNFENPRTQSQWENSFTYKMFAFQFVNWYSSLFYIAFFKTEHFTGRPGGYVRYTRSGNRLEGCPIQGCSMELCIQLGVIMIGQMLLQNVSEISKPYLVKWLAIRKCNPLYKSLLPWQQEYFLTPADDTLYWEYMEIVLQLGFVMMFSAAFPLAPLIAFINAMLEIRLDAMKYIHFQRRALPKMAAARGAWQEILEQLAEWSVLINGLVIAMTTDFIPKMVYRFSYSDDGSLNGYVNNSLSFSNISRFSEVEESALKYHKNLPIYCRYHGYHEMNGDYSTQYWHVMAIRIIFVLSFHYVISTLRTILDWMVADEPWNVKVRRKKTIYFIKRLFKDKNEHRSGVKAG</sequence>
<reference evidence="11" key="1">
    <citation type="submission" date="2020-04" db="EMBL/GenBank/DDBJ databases">
        <authorList>
            <person name="Alioto T."/>
            <person name="Alioto T."/>
            <person name="Gomez Garrido J."/>
        </authorList>
    </citation>
    <scope>NUCLEOTIDE SEQUENCE</scope>
    <source>
        <strain evidence="11">A484AB</strain>
    </source>
</reference>
<feature type="domain" description="Anoctamin dimerisation" evidence="10">
    <location>
        <begin position="1"/>
        <end position="201"/>
    </location>
</feature>
<keyword evidence="4 8" id="KW-0812">Transmembrane</keyword>
<evidence type="ECO:0000256" key="7">
    <source>
        <dbReference type="ARBA" id="ARBA00023180"/>
    </source>
</evidence>
<feature type="domain" description="Anoctamin transmembrane" evidence="9">
    <location>
        <begin position="204"/>
        <end position="761"/>
    </location>
</feature>
<feature type="transmembrane region" description="Helical" evidence="8">
    <location>
        <begin position="454"/>
        <end position="475"/>
    </location>
</feature>
<keyword evidence="5 8" id="KW-1133">Transmembrane helix</keyword>
<dbReference type="AlphaFoldDB" id="A0A6S7J2I5"/>
<dbReference type="PANTHER" id="PTHR12308:SF84">
    <property type="entry name" value="ANOCTAMIN"/>
    <property type="match status" value="1"/>
</dbReference>
<feature type="transmembrane region" description="Helical" evidence="8">
    <location>
        <begin position="370"/>
        <end position="394"/>
    </location>
</feature>
<feature type="transmembrane region" description="Helical" evidence="8">
    <location>
        <begin position="293"/>
        <end position="312"/>
    </location>
</feature>
<gene>
    <name evidence="11" type="ORF">PACLA_8A050450</name>
</gene>
<evidence type="ECO:0000313" key="12">
    <source>
        <dbReference type="Proteomes" id="UP001152795"/>
    </source>
</evidence>
<keyword evidence="6 8" id="KW-0472">Membrane</keyword>
<dbReference type="GO" id="GO:0046983">
    <property type="term" value="F:protein dimerization activity"/>
    <property type="evidence" value="ECO:0007669"/>
    <property type="project" value="InterPro"/>
</dbReference>
<protein>
    <recommendedName>
        <fullName evidence="8">Anoctamin</fullName>
    </recommendedName>
</protein>
<evidence type="ECO:0000256" key="5">
    <source>
        <dbReference type="ARBA" id="ARBA00022989"/>
    </source>
</evidence>
<evidence type="ECO:0000313" key="11">
    <source>
        <dbReference type="EMBL" id="CAB4011652.1"/>
    </source>
</evidence>
<keyword evidence="3" id="KW-1003">Cell membrane</keyword>
<dbReference type="InterPro" id="IPR049452">
    <property type="entry name" value="Anoctamin_TM"/>
</dbReference>
<dbReference type="Pfam" id="PF16178">
    <property type="entry name" value="Anoct_dimer"/>
    <property type="match status" value="1"/>
</dbReference>
<evidence type="ECO:0000256" key="4">
    <source>
        <dbReference type="ARBA" id="ARBA00022692"/>
    </source>
</evidence>
<evidence type="ECO:0000256" key="6">
    <source>
        <dbReference type="ARBA" id="ARBA00023136"/>
    </source>
</evidence>
<dbReference type="EMBL" id="CACRXK020007220">
    <property type="protein sequence ID" value="CAB4011652.1"/>
    <property type="molecule type" value="Genomic_DNA"/>
</dbReference>
<feature type="transmembrane region" description="Helical" evidence="8">
    <location>
        <begin position="207"/>
        <end position="227"/>
    </location>
</feature>
<evidence type="ECO:0000256" key="2">
    <source>
        <dbReference type="ARBA" id="ARBA00009671"/>
    </source>
</evidence>
<evidence type="ECO:0000259" key="10">
    <source>
        <dbReference type="Pfam" id="PF16178"/>
    </source>
</evidence>
<comment type="similarity">
    <text evidence="2 8">Belongs to the anoctamin family.</text>
</comment>
<proteinExistence type="inferred from homology"/>
<evidence type="ECO:0000256" key="8">
    <source>
        <dbReference type="RuleBase" id="RU280814"/>
    </source>
</evidence>
<feature type="transmembrane region" description="Helical" evidence="8">
    <location>
        <begin position="719"/>
        <end position="737"/>
    </location>
</feature>